<gene>
    <name evidence="3" type="ORF">GGH94_005975</name>
</gene>
<feature type="compositionally biased region" description="Low complexity" evidence="2">
    <location>
        <begin position="192"/>
        <end position="203"/>
    </location>
</feature>
<protein>
    <submittedName>
        <fullName evidence="3">Uncharacterized protein</fullName>
    </submittedName>
</protein>
<dbReference type="Proteomes" id="UP001140074">
    <property type="component" value="Unassembled WGS sequence"/>
</dbReference>
<name>A0A9W8ILC6_9FUNG</name>
<keyword evidence="4" id="KW-1185">Reference proteome</keyword>
<evidence type="ECO:0000313" key="4">
    <source>
        <dbReference type="Proteomes" id="UP001140074"/>
    </source>
</evidence>
<accession>A0A9W8ILC6</accession>
<reference evidence="3" key="1">
    <citation type="submission" date="2022-07" db="EMBL/GenBank/DDBJ databases">
        <title>Phylogenomic reconstructions and comparative analyses of Kickxellomycotina fungi.</title>
        <authorList>
            <person name="Reynolds N.K."/>
            <person name="Stajich J.E."/>
            <person name="Barry K."/>
            <person name="Grigoriev I.V."/>
            <person name="Crous P."/>
            <person name="Smith M.E."/>
        </authorList>
    </citation>
    <scope>NUCLEOTIDE SEQUENCE</scope>
    <source>
        <strain evidence="3">RSA 476</strain>
    </source>
</reference>
<dbReference type="EMBL" id="JANBUY010000365">
    <property type="protein sequence ID" value="KAJ2859678.1"/>
    <property type="molecule type" value="Genomic_DNA"/>
</dbReference>
<evidence type="ECO:0000256" key="2">
    <source>
        <dbReference type="SAM" id="MobiDB-lite"/>
    </source>
</evidence>
<dbReference type="AlphaFoldDB" id="A0A9W8ILC6"/>
<keyword evidence="1" id="KW-0175">Coiled coil</keyword>
<comment type="caution">
    <text evidence="3">The sequence shown here is derived from an EMBL/GenBank/DDBJ whole genome shotgun (WGS) entry which is preliminary data.</text>
</comment>
<proteinExistence type="predicted"/>
<evidence type="ECO:0000313" key="3">
    <source>
        <dbReference type="EMBL" id="KAJ2859678.1"/>
    </source>
</evidence>
<organism evidence="3 4">
    <name type="scientific">Coemansia aciculifera</name>
    <dbReference type="NCBI Taxonomy" id="417176"/>
    <lineage>
        <taxon>Eukaryota</taxon>
        <taxon>Fungi</taxon>
        <taxon>Fungi incertae sedis</taxon>
        <taxon>Zoopagomycota</taxon>
        <taxon>Kickxellomycotina</taxon>
        <taxon>Kickxellomycetes</taxon>
        <taxon>Kickxellales</taxon>
        <taxon>Kickxellaceae</taxon>
        <taxon>Coemansia</taxon>
    </lineage>
</organism>
<evidence type="ECO:0000256" key="1">
    <source>
        <dbReference type="SAM" id="Coils"/>
    </source>
</evidence>
<feature type="coiled-coil region" evidence="1">
    <location>
        <begin position="61"/>
        <end position="88"/>
    </location>
</feature>
<feature type="region of interest" description="Disordered" evidence="2">
    <location>
        <begin position="162"/>
        <end position="205"/>
    </location>
</feature>
<sequence>MDNPTRDQGDELGISALGQQDQANHSVDGQIVETQVELYNKRLELNAKRLGLNGKQLQLNAELLKLYKKQLELDAEQLELNGEHLELTVRTNMNIVLEIMSSASANTSAIPVVDVPADDPTTPTMEQLLALITAPPVANESISPCPPISALRAACPPAARMGKRRALPNEAPESSMPPKRHRVSKQVNNDGTTANSSSTTCHSSSERVMSERLLAAIRPSIFFDLDFALAIYRRTHGYSLMPPGVKLKHFVKRLAKMDGLEHRVPQLETTDSAGLAHLNLPCRCDLEPVALRLDVLQQLGMAKEMRAVVHGPQLCHVLVTMCGMQVDPMTDPILSSMFSMITR</sequence>